<protein>
    <recommendedName>
        <fullName evidence="4">DUF995 domain-containing protein</fullName>
    </recommendedName>
</protein>
<keyword evidence="3" id="KW-1185">Reference proteome</keyword>
<evidence type="ECO:0000313" key="3">
    <source>
        <dbReference type="Proteomes" id="UP001210720"/>
    </source>
</evidence>
<dbReference type="Proteomes" id="UP001210720">
    <property type="component" value="Unassembled WGS sequence"/>
</dbReference>
<evidence type="ECO:0000256" key="1">
    <source>
        <dbReference type="SAM" id="SignalP"/>
    </source>
</evidence>
<comment type="caution">
    <text evidence="2">The sequence shown here is derived from an EMBL/GenBank/DDBJ whole genome shotgun (WGS) entry which is preliminary data.</text>
</comment>
<organism evidence="2 3">
    <name type="scientific">Thalassococcus lentus</name>
    <dbReference type="NCBI Taxonomy" id="1210524"/>
    <lineage>
        <taxon>Bacteria</taxon>
        <taxon>Pseudomonadati</taxon>
        <taxon>Pseudomonadota</taxon>
        <taxon>Alphaproteobacteria</taxon>
        <taxon>Rhodobacterales</taxon>
        <taxon>Roseobacteraceae</taxon>
        <taxon>Thalassococcus</taxon>
    </lineage>
</organism>
<evidence type="ECO:0008006" key="4">
    <source>
        <dbReference type="Google" id="ProtNLM"/>
    </source>
</evidence>
<feature type="chain" id="PRO_5047019626" description="DUF995 domain-containing protein" evidence="1">
    <location>
        <begin position="22"/>
        <end position="127"/>
    </location>
</feature>
<feature type="signal peptide" evidence="1">
    <location>
        <begin position="1"/>
        <end position="21"/>
    </location>
</feature>
<gene>
    <name evidence="2" type="ORF">PFY00_09060</name>
</gene>
<name>A0ABT4XSQ3_9RHOB</name>
<sequence>MKHAMIAASLVLGVWSSQADAQAVKLTGAEIRDLLTGNTAVGRWEGAKYRQFFGADGVTIYAQEGARSTRGEWRVDDAAQEYQSIWPRDAEWEGWFVMEFGDTFYWVSKKTPPTPFQILEGQQLAAQ</sequence>
<proteinExistence type="predicted"/>
<evidence type="ECO:0000313" key="2">
    <source>
        <dbReference type="EMBL" id="MDA7424873.1"/>
    </source>
</evidence>
<accession>A0ABT4XSQ3</accession>
<reference evidence="2 3" key="1">
    <citation type="submission" date="2023-01" db="EMBL/GenBank/DDBJ databases">
        <title>Thalassococcus onchidii sp. nov., isolated from a marine invertebrate from the South China Sea.</title>
        <authorList>
            <person name="Xu S."/>
            <person name="Liu Z."/>
            <person name="Xu Y."/>
        </authorList>
    </citation>
    <scope>NUCLEOTIDE SEQUENCE [LARGE SCALE GENOMIC DNA]</scope>
    <source>
        <strain evidence="2 3">KCTC 32084</strain>
    </source>
</reference>
<keyword evidence="1" id="KW-0732">Signal</keyword>
<dbReference type="RefSeq" id="WP_271432237.1">
    <property type="nucleotide sequence ID" value="NZ_JAQIOY010000003.1"/>
</dbReference>
<dbReference type="EMBL" id="JAQIOY010000003">
    <property type="protein sequence ID" value="MDA7424873.1"/>
    <property type="molecule type" value="Genomic_DNA"/>
</dbReference>